<dbReference type="EMBL" id="CAJRAF010000002">
    <property type="protein sequence ID" value="CAG5002852.1"/>
    <property type="molecule type" value="Genomic_DNA"/>
</dbReference>
<name>A0A916JE20_9BACT</name>
<keyword evidence="3" id="KW-1185">Reference proteome</keyword>
<feature type="transmembrane region" description="Helical" evidence="1">
    <location>
        <begin position="116"/>
        <end position="133"/>
    </location>
</feature>
<sequence>MNKKAFNIVISLIILIPVVVFFTAWNYYAINIPKWDDHALKTFIVEYSQATTWQEKFASVFKQHNEHRIALTRAITWLDFRLFGSLNYRHLMLAGNFLLLALIPLWFLLLKNNKKPYFALLPIPFIWLTLAFWENMYWGMSAIQNFGVVTLAVWTLYLCVNPKPWPFTLSLLLALITVATSGNGLLILPIGGVLLFLSQNRKRFALWILMSAGAVFSYFYWYSKNVSNPVSRASVFQLAKGYMAFLGSFAESFPVLDNFKVCVFSGIFLFLVAVSIGSTTLFRIIRNKYSAKSEKATDLFCLGTILFILGTALIVVYSRAGFGLETLITSRYKIYSVLLLITGYLYVVIPIRGSFLSPYISAIILLGVVFNIFSYHYHLVDASSLRKMLTMSQFNWTYTNKSLEVRPDTSFAANIVAKTPVFYSTWPAPIKLADKQGYAGTTNGLPELYAQTQFDISKTGISVKNNKFSSQRLQDSGIYILLSSDKRFYVFPAYRTRNRNRKQLFIKQYYFAPGFHSDIFFAENQIEKGDYKIGLIRQQGDDTSILFKDKTVHIPETISEKIKVNW</sequence>
<accession>A0A916JE20</accession>
<feature type="transmembrane region" description="Helical" evidence="1">
    <location>
        <begin position="332"/>
        <end position="349"/>
    </location>
</feature>
<feature type="transmembrane region" description="Helical" evidence="1">
    <location>
        <begin position="204"/>
        <end position="222"/>
    </location>
</feature>
<dbReference type="RefSeq" id="WP_215239534.1">
    <property type="nucleotide sequence ID" value="NZ_CAJRAF010000002.1"/>
</dbReference>
<evidence type="ECO:0000256" key="1">
    <source>
        <dbReference type="SAM" id="Phobius"/>
    </source>
</evidence>
<evidence type="ECO:0000313" key="2">
    <source>
        <dbReference type="EMBL" id="CAG5002852.1"/>
    </source>
</evidence>
<dbReference type="Proteomes" id="UP000680038">
    <property type="component" value="Unassembled WGS sequence"/>
</dbReference>
<gene>
    <name evidence="2" type="ORF">DYBT9275_02980</name>
</gene>
<feature type="transmembrane region" description="Helical" evidence="1">
    <location>
        <begin position="6"/>
        <end position="28"/>
    </location>
</feature>
<proteinExistence type="predicted"/>
<comment type="caution">
    <text evidence="2">The sequence shown here is derived from an EMBL/GenBank/DDBJ whole genome shotgun (WGS) entry which is preliminary data.</text>
</comment>
<feature type="transmembrane region" description="Helical" evidence="1">
    <location>
        <begin position="263"/>
        <end position="285"/>
    </location>
</feature>
<protein>
    <submittedName>
        <fullName evidence="2">Uncharacterized protein</fullName>
    </submittedName>
</protein>
<keyword evidence="1" id="KW-0812">Transmembrane</keyword>
<feature type="transmembrane region" description="Helical" evidence="1">
    <location>
        <begin position="356"/>
        <end position="377"/>
    </location>
</feature>
<reference evidence="2" key="1">
    <citation type="submission" date="2021-04" db="EMBL/GenBank/DDBJ databases">
        <authorList>
            <person name="Rodrigo-Torres L."/>
            <person name="Arahal R. D."/>
            <person name="Lucena T."/>
        </authorList>
    </citation>
    <scope>NUCLEOTIDE SEQUENCE</scope>
    <source>
        <strain evidence="2">CECT 9275</strain>
    </source>
</reference>
<organism evidence="2 3">
    <name type="scientific">Dyadobacter helix</name>
    <dbReference type="NCBI Taxonomy" id="2822344"/>
    <lineage>
        <taxon>Bacteria</taxon>
        <taxon>Pseudomonadati</taxon>
        <taxon>Bacteroidota</taxon>
        <taxon>Cytophagia</taxon>
        <taxon>Cytophagales</taxon>
        <taxon>Spirosomataceae</taxon>
        <taxon>Dyadobacter</taxon>
    </lineage>
</organism>
<dbReference type="AlphaFoldDB" id="A0A916JE20"/>
<keyword evidence="1" id="KW-1133">Transmembrane helix</keyword>
<evidence type="ECO:0000313" key="3">
    <source>
        <dbReference type="Proteomes" id="UP000680038"/>
    </source>
</evidence>
<feature type="transmembrane region" description="Helical" evidence="1">
    <location>
        <begin position="91"/>
        <end position="110"/>
    </location>
</feature>
<feature type="transmembrane region" description="Helical" evidence="1">
    <location>
        <begin position="171"/>
        <end position="197"/>
    </location>
</feature>
<keyword evidence="1" id="KW-0472">Membrane</keyword>
<feature type="transmembrane region" description="Helical" evidence="1">
    <location>
        <begin position="297"/>
        <end position="320"/>
    </location>
</feature>